<gene>
    <name evidence="2" type="ORF">EAL2_c10680</name>
</gene>
<feature type="domain" description="ABC-three component systems C-terminal" evidence="1">
    <location>
        <begin position="23"/>
        <end position="127"/>
    </location>
</feature>
<proteinExistence type="predicted"/>
<sequence length="131" mass="15906">MYFAKEIDSIGGSLDDFYCPGIEEKNRINNLSPEYFNYMKKEHLAYFKKIKVFLEDPKNQCYLKMYQKTVAELQCKIMINKSKFNRFEEAFEWILDYVNSKNNLDIIDNRELLIIFLHFMYWNCDIGDKYD</sequence>
<dbReference type="eggNOG" id="ENOG502Z9QR">
    <property type="taxonomic scope" value="Bacteria"/>
</dbReference>
<dbReference type="HOGENOM" id="CLU_1924392_0_0_9"/>
<dbReference type="PATRIC" id="fig|1286171.3.peg.1018"/>
<dbReference type="KEGG" id="eac:EAL2_c10680"/>
<dbReference type="EMBL" id="CP007452">
    <property type="protein sequence ID" value="AHM56366.1"/>
    <property type="molecule type" value="Genomic_DNA"/>
</dbReference>
<accession>W8U614</accession>
<dbReference type="InterPro" id="IPR046917">
    <property type="entry name" value="ABC-3C_CTD12"/>
</dbReference>
<keyword evidence="3" id="KW-1185">Reference proteome</keyword>
<evidence type="ECO:0000313" key="2">
    <source>
        <dbReference type="EMBL" id="AHM56366.1"/>
    </source>
</evidence>
<dbReference type="AlphaFoldDB" id="W8U614"/>
<name>W8U614_PEPAC</name>
<organism evidence="2 3">
    <name type="scientific">Peptoclostridium acidaminophilum DSM 3953</name>
    <dbReference type="NCBI Taxonomy" id="1286171"/>
    <lineage>
        <taxon>Bacteria</taxon>
        <taxon>Bacillati</taxon>
        <taxon>Bacillota</taxon>
        <taxon>Clostridia</taxon>
        <taxon>Peptostreptococcales</taxon>
        <taxon>Peptoclostridiaceae</taxon>
        <taxon>Peptoclostridium</taxon>
    </lineage>
</organism>
<evidence type="ECO:0000259" key="1">
    <source>
        <dbReference type="Pfam" id="PF20279"/>
    </source>
</evidence>
<dbReference type="Pfam" id="PF20279">
    <property type="entry name" value="CTD12"/>
    <property type="match status" value="1"/>
</dbReference>
<protein>
    <recommendedName>
        <fullName evidence="1">ABC-three component systems C-terminal domain-containing protein</fullName>
    </recommendedName>
</protein>
<dbReference type="Proteomes" id="UP000019591">
    <property type="component" value="Chromosome"/>
</dbReference>
<reference evidence="2 3" key="1">
    <citation type="journal article" date="2014" name="Genome Announc.">
        <title>Complete Genome Sequence of Amino Acid-Utilizing Eubacterium acidaminophilum al-2 (DSM 3953).</title>
        <authorList>
            <person name="Poehlein A."/>
            <person name="Andreesen J.R."/>
            <person name="Daniel R."/>
        </authorList>
    </citation>
    <scope>NUCLEOTIDE SEQUENCE [LARGE SCALE GENOMIC DNA]</scope>
    <source>
        <strain evidence="2 3">DSM 3953</strain>
    </source>
</reference>
<evidence type="ECO:0000313" key="3">
    <source>
        <dbReference type="Proteomes" id="UP000019591"/>
    </source>
</evidence>